<feature type="region of interest" description="Disordered" evidence="1">
    <location>
        <begin position="187"/>
        <end position="288"/>
    </location>
</feature>
<evidence type="ECO:0000313" key="3">
    <source>
        <dbReference type="Proteomes" id="UP000076842"/>
    </source>
</evidence>
<feature type="compositionally biased region" description="Polar residues" evidence="1">
    <location>
        <begin position="17"/>
        <end position="40"/>
    </location>
</feature>
<accession>A0A165DMF0</accession>
<proteinExistence type="predicted"/>
<gene>
    <name evidence="2" type="ORF">CALCODRAFT_501410</name>
</gene>
<evidence type="ECO:0000313" key="2">
    <source>
        <dbReference type="EMBL" id="KZT53128.1"/>
    </source>
</evidence>
<dbReference type="EMBL" id="KV424045">
    <property type="protein sequence ID" value="KZT53128.1"/>
    <property type="molecule type" value="Genomic_DNA"/>
</dbReference>
<feature type="compositionally biased region" description="Polar residues" evidence="1">
    <location>
        <begin position="136"/>
        <end position="152"/>
    </location>
</feature>
<name>A0A165DMF0_9BASI</name>
<dbReference type="InParanoid" id="A0A165DMF0"/>
<feature type="compositionally biased region" description="Low complexity" evidence="1">
    <location>
        <begin position="273"/>
        <end position="283"/>
    </location>
</feature>
<reference evidence="2 3" key="1">
    <citation type="journal article" date="2016" name="Mol. Biol. Evol.">
        <title>Comparative Genomics of Early-Diverging Mushroom-Forming Fungi Provides Insights into the Origins of Lignocellulose Decay Capabilities.</title>
        <authorList>
            <person name="Nagy L.G."/>
            <person name="Riley R."/>
            <person name="Tritt A."/>
            <person name="Adam C."/>
            <person name="Daum C."/>
            <person name="Floudas D."/>
            <person name="Sun H."/>
            <person name="Yadav J.S."/>
            <person name="Pangilinan J."/>
            <person name="Larsson K.H."/>
            <person name="Matsuura K."/>
            <person name="Barry K."/>
            <person name="Labutti K."/>
            <person name="Kuo R."/>
            <person name="Ohm R.A."/>
            <person name="Bhattacharya S.S."/>
            <person name="Shirouzu T."/>
            <person name="Yoshinaga Y."/>
            <person name="Martin F.M."/>
            <person name="Grigoriev I.V."/>
            <person name="Hibbett D.S."/>
        </authorList>
    </citation>
    <scope>NUCLEOTIDE SEQUENCE [LARGE SCALE GENOMIC DNA]</scope>
    <source>
        <strain evidence="2 3">HHB12733</strain>
    </source>
</reference>
<protein>
    <submittedName>
        <fullName evidence="2">Uncharacterized protein</fullName>
    </submittedName>
</protein>
<feature type="compositionally biased region" description="Basic and acidic residues" evidence="1">
    <location>
        <begin position="43"/>
        <end position="53"/>
    </location>
</feature>
<organism evidence="2 3">
    <name type="scientific">Calocera cornea HHB12733</name>
    <dbReference type="NCBI Taxonomy" id="1353952"/>
    <lineage>
        <taxon>Eukaryota</taxon>
        <taxon>Fungi</taxon>
        <taxon>Dikarya</taxon>
        <taxon>Basidiomycota</taxon>
        <taxon>Agaricomycotina</taxon>
        <taxon>Dacrymycetes</taxon>
        <taxon>Dacrymycetales</taxon>
        <taxon>Dacrymycetaceae</taxon>
        <taxon>Calocera</taxon>
    </lineage>
</organism>
<keyword evidence="3" id="KW-1185">Reference proteome</keyword>
<feature type="compositionally biased region" description="Low complexity" evidence="1">
    <location>
        <begin position="243"/>
        <end position="265"/>
    </location>
</feature>
<feature type="region of interest" description="Disordered" evidence="1">
    <location>
        <begin position="1"/>
        <end position="154"/>
    </location>
</feature>
<evidence type="ECO:0000256" key="1">
    <source>
        <dbReference type="SAM" id="MobiDB-lite"/>
    </source>
</evidence>
<dbReference type="Proteomes" id="UP000076842">
    <property type="component" value="Unassembled WGS sequence"/>
</dbReference>
<sequence length="418" mass="44725">MDALNLLTHPRPRLPLSASQHSVSASDPHQPHVDNSSTPSLPEHGRTTPHRPDSQSLIPVRPLSQMSTRARRHSQSQSKDQRRSRRLSQSRSPSQQDLHPTADPNAQALPSRPASQLSKSTGHTRRPSFQDAPSRPVSQLSAYISSSHSRPVSRTLAAVPGTPTAARPLAPASPALEVGHLLPLSFSFAPNPKTPDHPHPAPPESEGTFGSASGRRAQIAKQQQHELRRSAGAGQRPAPAPPAAVAAPSAPLTTAVAPTPTPRTVKLAPVKTPNTNANGNAAPAPVPMPLPRPARWEPGAGALIRSAVLSQVPDAYRWSGEEFGEYIRLEEEVRPFFGSGFGFGCFLLGFKLAMLVSTSGREGTVLYAVLLCAAGWNNQVNADARSTARVRQLGQRMVPPPAEARHQLAFLPPRPEPR</sequence>
<dbReference type="AlphaFoldDB" id="A0A165DMF0"/>